<feature type="domain" description="Polysaccharide pyruvyl transferase" evidence="1">
    <location>
        <begin position="12"/>
        <end position="284"/>
    </location>
</feature>
<dbReference type="InterPro" id="IPR007345">
    <property type="entry name" value="Polysacch_pyruvyl_Trfase"/>
</dbReference>
<dbReference type="Pfam" id="PF04230">
    <property type="entry name" value="PS_pyruv_trans"/>
    <property type="match status" value="1"/>
</dbReference>
<name>A0A927WJ23_SELRU</name>
<reference evidence="2" key="1">
    <citation type="submission" date="2019-04" db="EMBL/GenBank/DDBJ databases">
        <title>Evolution of Biomass-Degrading Anaerobic Consortia Revealed by Metagenomics.</title>
        <authorList>
            <person name="Peng X."/>
        </authorList>
    </citation>
    <scope>NUCLEOTIDE SEQUENCE</scope>
    <source>
        <strain evidence="2">SIG242</strain>
    </source>
</reference>
<dbReference type="RefSeq" id="WP_303668980.1">
    <property type="nucleotide sequence ID" value="NZ_SVCA01000003.1"/>
</dbReference>
<proteinExistence type="predicted"/>
<evidence type="ECO:0000259" key="1">
    <source>
        <dbReference type="Pfam" id="PF04230"/>
    </source>
</evidence>
<evidence type="ECO:0000313" key="2">
    <source>
        <dbReference type="EMBL" id="MBE6084919.1"/>
    </source>
</evidence>
<dbReference type="Proteomes" id="UP000772151">
    <property type="component" value="Unassembled WGS sequence"/>
</dbReference>
<organism evidence="2 3">
    <name type="scientific">Selenomonas ruminantium</name>
    <dbReference type="NCBI Taxonomy" id="971"/>
    <lineage>
        <taxon>Bacteria</taxon>
        <taxon>Bacillati</taxon>
        <taxon>Bacillota</taxon>
        <taxon>Negativicutes</taxon>
        <taxon>Selenomonadales</taxon>
        <taxon>Selenomonadaceae</taxon>
        <taxon>Selenomonas</taxon>
    </lineage>
</organism>
<gene>
    <name evidence="2" type="ORF">E7203_05535</name>
</gene>
<evidence type="ECO:0000313" key="3">
    <source>
        <dbReference type="Proteomes" id="UP000772151"/>
    </source>
</evidence>
<protein>
    <submittedName>
        <fullName evidence="2">Polysaccharide pyruvyl transferase family protein</fullName>
    </submittedName>
</protein>
<keyword evidence="2" id="KW-0808">Transferase</keyword>
<comment type="caution">
    <text evidence="2">The sequence shown here is derived from an EMBL/GenBank/DDBJ whole genome shotgun (WGS) entry which is preliminary data.</text>
</comment>
<accession>A0A927WJ23</accession>
<dbReference type="GO" id="GO:0016740">
    <property type="term" value="F:transferase activity"/>
    <property type="evidence" value="ECO:0007669"/>
    <property type="project" value="UniProtKB-KW"/>
</dbReference>
<dbReference type="EMBL" id="SVCA01000003">
    <property type="protein sequence ID" value="MBE6084919.1"/>
    <property type="molecule type" value="Genomic_DNA"/>
</dbReference>
<dbReference type="AlphaFoldDB" id="A0A927WJ23"/>
<sequence length="364" mass="41544">MKILFLSRPITNGGDFLFSERAKEILAANLPKAKITVKHVLDDMSLDFINGFDKVVIAGGPMYDNRFLTREAQPLFRNLEAIRPSIHFLCNGWYGNNINKNYIHIYSFYDNVIDDLKQIEAKGGSFSCRDYITETVLRNNGLNNIYMTGCAAWYDLDKLGDSQLKPLDFSSIRKVVISDQGVTKESQWHEVKFQQTKELVEFVKMRFNKAEIVFTFNGGIDTKYSGDFNRRICEYLTGQGIAYVDLSGSMEGFQICDDADLHIGYRVHSHIYALSQRIPSILIEEDARGGGVNQALGLPDIQNYSCNEEGDFAPNPYMLSELDYYLQELERENCSRLQAAIMRMQDVYKDVVVPYIQNVIGREA</sequence>